<feature type="non-terminal residue" evidence="1">
    <location>
        <position position="23"/>
    </location>
</feature>
<dbReference type="InterPro" id="IPR045471">
    <property type="entry name" value="DUF6494"/>
</dbReference>
<accession>A0A383DTE1</accession>
<name>A0A383DTE1_9ZZZZ</name>
<protein>
    <submittedName>
        <fullName evidence="1">Uncharacterized protein</fullName>
    </submittedName>
</protein>
<dbReference type="EMBL" id="UINC01220033">
    <property type="protein sequence ID" value="SVE47771.1"/>
    <property type="molecule type" value="Genomic_DNA"/>
</dbReference>
<organism evidence="1">
    <name type="scientific">marine metagenome</name>
    <dbReference type="NCBI Taxonomy" id="408172"/>
    <lineage>
        <taxon>unclassified sequences</taxon>
        <taxon>metagenomes</taxon>
        <taxon>ecological metagenomes</taxon>
    </lineage>
</organism>
<dbReference type="Pfam" id="PF20104">
    <property type="entry name" value="DUF6494"/>
    <property type="match status" value="1"/>
</dbReference>
<dbReference type="AlphaFoldDB" id="A0A383DTE1"/>
<proteinExistence type="predicted"/>
<gene>
    <name evidence="1" type="ORF">METZ01_LOCUS500625</name>
</gene>
<evidence type="ECO:0000313" key="1">
    <source>
        <dbReference type="EMBL" id="SVE47771.1"/>
    </source>
</evidence>
<reference evidence="1" key="1">
    <citation type="submission" date="2018-05" db="EMBL/GenBank/DDBJ databases">
        <authorList>
            <person name="Lanie J.A."/>
            <person name="Ng W.-L."/>
            <person name="Kazmierczak K.M."/>
            <person name="Andrzejewski T.M."/>
            <person name="Davidsen T.M."/>
            <person name="Wayne K.J."/>
            <person name="Tettelin H."/>
            <person name="Glass J.I."/>
            <person name="Rusch D."/>
            <person name="Podicherti R."/>
            <person name="Tsui H.-C.T."/>
            <person name="Winkler M.E."/>
        </authorList>
    </citation>
    <scope>NUCLEOTIDE SEQUENCE</scope>
</reference>
<sequence length="23" mass="2751">MNEDNLNMEIRKFLKKVGISSQR</sequence>